<dbReference type="AlphaFoldDB" id="A0A9D4JGB8"/>
<gene>
    <name evidence="1" type="ORF">DPMN_136040</name>
</gene>
<organism evidence="1 2">
    <name type="scientific">Dreissena polymorpha</name>
    <name type="common">Zebra mussel</name>
    <name type="synonym">Mytilus polymorpha</name>
    <dbReference type="NCBI Taxonomy" id="45954"/>
    <lineage>
        <taxon>Eukaryota</taxon>
        <taxon>Metazoa</taxon>
        <taxon>Spiralia</taxon>
        <taxon>Lophotrochozoa</taxon>
        <taxon>Mollusca</taxon>
        <taxon>Bivalvia</taxon>
        <taxon>Autobranchia</taxon>
        <taxon>Heteroconchia</taxon>
        <taxon>Euheterodonta</taxon>
        <taxon>Imparidentia</taxon>
        <taxon>Neoheterodontei</taxon>
        <taxon>Myida</taxon>
        <taxon>Dreissenoidea</taxon>
        <taxon>Dreissenidae</taxon>
        <taxon>Dreissena</taxon>
    </lineage>
</organism>
<proteinExistence type="predicted"/>
<evidence type="ECO:0000313" key="2">
    <source>
        <dbReference type="Proteomes" id="UP000828390"/>
    </source>
</evidence>
<sequence length="111" mass="12660">MLCKTQEQTWNDLPCSDKKACSEQNEIISMPVDLAVVKEEMRGNVSPRTRGTEAPMPVAKCYLKKTHVKFTSSISVKTKNTKICSLKRLEHAFPTFTSHRTLSHFVCRRNC</sequence>
<name>A0A9D4JGB8_DREPO</name>
<accession>A0A9D4JGB8</accession>
<dbReference type="EMBL" id="JAIWYP010000006">
    <property type="protein sequence ID" value="KAH3807693.1"/>
    <property type="molecule type" value="Genomic_DNA"/>
</dbReference>
<reference evidence="1" key="1">
    <citation type="journal article" date="2019" name="bioRxiv">
        <title>The Genome of the Zebra Mussel, Dreissena polymorpha: A Resource for Invasive Species Research.</title>
        <authorList>
            <person name="McCartney M.A."/>
            <person name="Auch B."/>
            <person name="Kono T."/>
            <person name="Mallez S."/>
            <person name="Zhang Y."/>
            <person name="Obille A."/>
            <person name="Becker A."/>
            <person name="Abrahante J.E."/>
            <person name="Garbe J."/>
            <person name="Badalamenti J.P."/>
            <person name="Herman A."/>
            <person name="Mangelson H."/>
            <person name="Liachko I."/>
            <person name="Sullivan S."/>
            <person name="Sone E.D."/>
            <person name="Koren S."/>
            <person name="Silverstein K.A.T."/>
            <person name="Beckman K.B."/>
            <person name="Gohl D.M."/>
        </authorList>
    </citation>
    <scope>NUCLEOTIDE SEQUENCE</scope>
    <source>
        <strain evidence="1">Duluth1</strain>
        <tissue evidence="1">Whole animal</tissue>
    </source>
</reference>
<evidence type="ECO:0000313" key="1">
    <source>
        <dbReference type="EMBL" id="KAH3807693.1"/>
    </source>
</evidence>
<reference evidence="1" key="2">
    <citation type="submission" date="2020-11" db="EMBL/GenBank/DDBJ databases">
        <authorList>
            <person name="McCartney M.A."/>
            <person name="Auch B."/>
            <person name="Kono T."/>
            <person name="Mallez S."/>
            <person name="Becker A."/>
            <person name="Gohl D.M."/>
            <person name="Silverstein K.A.T."/>
            <person name="Koren S."/>
            <person name="Bechman K.B."/>
            <person name="Herman A."/>
            <person name="Abrahante J.E."/>
            <person name="Garbe J."/>
        </authorList>
    </citation>
    <scope>NUCLEOTIDE SEQUENCE</scope>
    <source>
        <strain evidence="1">Duluth1</strain>
        <tissue evidence="1">Whole animal</tissue>
    </source>
</reference>
<keyword evidence="2" id="KW-1185">Reference proteome</keyword>
<comment type="caution">
    <text evidence="1">The sequence shown here is derived from an EMBL/GenBank/DDBJ whole genome shotgun (WGS) entry which is preliminary data.</text>
</comment>
<protein>
    <submittedName>
        <fullName evidence="1">Uncharacterized protein</fullName>
    </submittedName>
</protein>
<dbReference type="Proteomes" id="UP000828390">
    <property type="component" value="Unassembled WGS sequence"/>
</dbReference>